<evidence type="ECO:0000313" key="1">
    <source>
        <dbReference type="EMBL" id="GME41950.1"/>
    </source>
</evidence>
<comment type="caution">
    <text evidence="1">The sequence shown here is derived from an EMBL/GenBank/DDBJ whole genome shotgun (WGS) entry which is preliminary data.</text>
</comment>
<organism evidence="1 2">
    <name type="scientific">Neofusicoccum parvum</name>
    <dbReference type="NCBI Taxonomy" id="310453"/>
    <lineage>
        <taxon>Eukaryota</taxon>
        <taxon>Fungi</taxon>
        <taxon>Dikarya</taxon>
        <taxon>Ascomycota</taxon>
        <taxon>Pezizomycotina</taxon>
        <taxon>Dothideomycetes</taxon>
        <taxon>Dothideomycetes incertae sedis</taxon>
        <taxon>Botryosphaeriales</taxon>
        <taxon>Botryosphaeriaceae</taxon>
        <taxon>Neofusicoccum</taxon>
    </lineage>
</organism>
<reference evidence="1" key="1">
    <citation type="submission" date="2024-09" db="EMBL/GenBank/DDBJ databases">
        <title>Draft Genome Sequences of Neofusicoccum parvum.</title>
        <authorList>
            <person name="Ashida A."/>
            <person name="Camagna M."/>
            <person name="Tanaka A."/>
            <person name="Takemoto D."/>
        </authorList>
    </citation>
    <scope>NUCLEOTIDE SEQUENCE</scope>
    <source>
        <strain evidence="1">PPO83</strain>
    </source>
</reference>
<sequence>MADPASPPDAVAGDARTQSQRTMEHLEWLGGHLHPLEQSILLNNLEKFMKDSDNMSAKRIGLRFIGIVRDGTARLAEP</sequence>
<keyword evidence="2" id="KW-1185">Reference proteome</keyword>
<dbReference type="EMBL" id="BSXG01000100">
    <property type="protein sequence ID" value="GME41950.1"/>
    <property type="molecule type" value="Genomic_DNA"/>
</dbReference>
<proteinExistence type="predicted"/>
<protein>
    <submittedName>
        <fullName evidence="1">Uncharacterized protein</fullName>
    </submittedName>
</protein>
<evidence type="ECO:0000313" key="2">
    <source>
        <dbReference type="Proteomes" id="UP001165186"/>
    </source>
</evidence>
<gene>
    <name evidence="1" type="primary">g5066</name>
    <name evidence="1" type="ORF">NpPPO83_00005066</name>
</gene>
<name>A0ACB5SI95_9PEZI</name>
<accession>A0ACB5SI95</accession>
<dbReference type="Proteomes" id="UP001165186">
    <property type="component" value="Unassembled WGS sequence"/>
</dbReference>